<evidence type="ECO:0000313" key="2">
    <source>
        <dbReference type="Proteomes" id="UP000094329"/>
    </source>
</evidence>
<accession>A0ABX3AC85</accession>
<dbReference type="SUPFAM" id="SSF48452">
    <property type="entry name" value="TPR-like"/>
    <property type="match status" value="1"/>
</dbReference>
<organism evidence="1 2">
    <name type="scientific">Piscirickettsia litoralis</name>
    <dbReference type="NCBI Taxonomy" id="1891921"/>
    <lineage>
        <taxon>Bacteria</taxon>
        <taxon>Pseudomonadati</taxon>
        <taxon>Pseudomonadota</taxon>
        <taxon>Gammaproteobacteria</taxon>
        <taxon>Thiotrichales</taxon>
        <taxon>Piscirickettsiaceae</taxon>
        <taxon>Piscirickettsia</taxon>
    </lineage>
</organism>
<sequence>MAVSSPEVQEILYRVNEFVEEENYNAAQEYIQANLTIVTSANLTSLEESIYYYYYSVCLFFKERVDEAYEAIEKAVTLHSEIAYYYHNMAIICFKQGKYSDVISLLEQSRSSAIPFYLSSAYLAVIYSFERLWLKSVVCAEEAKQHHIDSKNLVELCLMTSSFKCSNQIKSDLDFSSFCQDDLNIESLYTQFPEAHFHSHTRKEGHDLCVFFACDYSYFLSHCVYSILSINAQRVKTNVHVHLFNDDGFERNEFDKLIKRVEELKYITCTYSFETIHYLDYYMDCPLYTSTMRFCRAYQYMQAYRQSLIIVDCDSLFRVPVNEITSHIHRPIAVLGDEYAPEWERLAAGVVYLKHGEVALNYLRHVSYFIMNNILLGKGLWFLDQIALKFAYEITLQDKPGHYERLEAKMFCDLAYTEQSYIWMVTAKKDEQTKYNHFKNDLKEKYFSIDELLR</sequence>
<dbReference type="Proteomes" id="UP000094329">
    <property type="component" value="Unassembled WGS sequence"/>
</dbReference>
<dbReference type="EMBL" id="MDTU01000001">
    <property type="protein sequence ID" value="ODN43754.1"/>
    <property type="molecule type" value="Genomic_DNA"/>
</dbReference>
<proteinExistence type="predicted"/>
<dbReference type="InterPro" id="IPR011990">
    <property type="entry name" value="TPR-like_helical_dom_sf"/>
</dbReference>
<dbReference type="SUPFAM" id="SSF53448">
    <property type="entry name" value="Nucleotide-diphospho-sugar transferases"/>
    <property type="match status" value="1"/>
</dbReference>
<gene>
    <name evidence="1" type="ORF">BGC07_13675</name>
</gene>
<reference evidence="1 2" key="1">
    <citation type="submission" date="2016-08" db="EMBL/GenBank/DDBJ databases">
        <title>Draft genome sequence of Candidatus Piscirickettsia litoralis, from seawater.</title>
        <authorList>
            <person name="Wan X."/>
            <person name="Lee A.J."/>
            <person name="Hou S."/>
            <person name="Donachie S.P."/>
        </authorList>
    </citation>
    <scope>NUCLEOTIDE SEQUENCE [LARGE SCALE GENOMIC DNA]</scope>
    <source>
        <strain evidence="1 2">Y2</strain>
    </source>
</reference>
<dbReference type="Gene3D" id="1.25.40.10">
    <property type="entry name" value="Tetratricopeptide repeat domain"/>
    <property type="match status" value="1"/>
</dbReference>
<dbReference type="InterPro" id="IPR029044">
    <property type="entry name" value="Nucleotide-diphossugar_trans"/>
</dbReference>
<evidence type="ECO:0000313" key="1">
    <source>
        <dbReference type="EMBL" id="ODN43754.1"/>
    </source>
</evidence>
<name>A0ABX3AC85_9GAMM</name>
<comment type="caution">
    <text evidence="1">The sequence shown here is derived from an EMBL/GenBank/DDBJ whole genome shotgun (WGS) entry which is preliminary data.</text>
</comment>
<protein>
    <submittedName>
        <fullName evidence="1">Uncharacterized protein</fullName>
    </submittedName>
</protein>
<keyword evidence="2" id="KW-1185">Reference proteome</keyword>